<reference evidence="2" key="1">
    <citation type="submission" date="2016-10" db="EMBL/GenBank/DDBJ databases">
        <authorList>
            <person name="Varghese N."/>
        </authorList>
    </citation>
    <scope>NUCLEOTIDE SEQUENCE [LARGE SCALE GENOMIC DNA]</scope>
    <source>
        <strain evidence="2">ACV-9</strain>
    </source>
</reference>
<dbReference type="InterPro" id="IPR041492">
    <property type="entry name" value="HAD_2"/>
</dbReference>
<sequence>MSKIHTDGLIFDMDGTIWDNTPLFAASWERACKDKGYDVKFTPAKLQQLFGKTMTDIADACIPDEDPNRRYDTVKLCEEYEMQDLAQSKGDTTYEGLEETLETLCKKTKLFIVSNCQQGYIESFLERSGYGKYFTDFICYGDNGLGKADNIKGIAKKNGLKKPVYIGDIQGDKDACDAAGVDFIWAAYGYGDSVDGYAAKVDDIKDLGGIIDGI</sequence>
<dbReference type="SFLD" id="SFLDG01129">
    <property type="entry name" value="C1.5:_HAD__Beta-PGM__Phosphata"/>
    <property type="match status" value="1"/>
</dbReference>
<name>A0A1H7JG13_9FIRM</name>
<dbReference type="InterPro" id="IPR023214">
    <property type="entry name" value="HAD_sf"/>
</dbReference>
<evidence type="ECO:0000313" key="2">
    <source>
        <dbReference type="Proteomes" id="UP000182321"/>
    </source>
</evidence>
<dbReference type="InterPro" id="IPR036412">
    <property type="entry name" value="HAD-like_sf"/>
</dbReference>
<dbReference type="GO" id="GO:0006281">
    <property type="term" value="P:DNA repair"/>
    <property type="evidence" value="ECO:0007669"/>
    <property type="project" value="TreeGrafter"/>
</dbReference>
<dbReference type="InterPro" id="IPR006439">
    <property type="entry name" value="HAD-SF_hydro_IA"/>
</dbReference>
<dbReference type="SFLD" id="SFLDS00003">
    <property type="entry name" value="Haloacid_Dehalogenase"/>
    <property type="match status" value="1"/>
</dbReference>
<organism evidence="1 2">
    <name type="scientific">Pseudobutyrivibrio ruminis</name>
    <dbReference type="NCBI Taxonomy" id="46206"/>
    <lineage>
        <taxon>Bacteria</taxon>
        <taxon>Bacillati</taxon>
        <taxon>Bacillota</taxon>
        <taxon>Clostridia</taxon>
        <taxon>Lachnospirales</taxon>
        <taxon>Lachnospiraceae</taxon>
        <taxon>Pseudobutyrivibrio</taxon>
    </lineage>
</organism>
<dbReference type="GO" id="GO:0008967">
    <property type="term" value="F:phosphoglycolate phosphatase activity"/>
    <property type="evidence" value="ECO:0007669"/>
    <property type="project" value="TreeGrafter"/>
</dbReference>
<dbReference type="Proteomes" id="UP000182321">
    <property type="component" value="Unassembled WGS sequence"/>
</dbReference>
<dbReference type="PANTHER" id="PTHR43434">
    <property type="entry name" value="PHOSPHOGLYCOLATE PHOSPHATASE"/>
    <property type="match status" value="1"/>
</dbReference>
<dbReference type="NCBIfam" id="TIGR01549">
    <property type="entry name" value="HAD-SF-IA-v1"/>
    <property type="match status" value="1"/>
</dbReference>
<dbReference type="InterPro" id="IPR023198">
    <property type="entry name" value="PGP-like_dom2"/>
</dbReference>
<dbReference type="Gene3D" id="1.10.150.240">
    <property type="entry name" value="Putative phosphatase, domain 2"/>
    <property type="match status" value="1"/>
</dbReference>
<dbReference type="RefSeq" id="WP_074790963.1">
    <property type="nucleotide sequence ID" value="NZ_FNZX01000009.1"/>
</dbReference>
<evidence type="ECO:0000313" key="1">
    <source>
        <dbReference type="EMBL" id="SEK73588.1"/>
    </source>
</evidence>
<dbReference type="PANTHER" id="PTHR43434:SF1">
    <property type="entry name" value="PHOSPHOGLYCOLATE PHOSPHATASE"/>
    <property type="match status" value="1"/>
</dbReference>
<dbReference type="SUPFAM" id="SSF56784">
    <property type="entry name" value="HAD-like"/>
    <property type="match status" value="1"/>
</dbReference>
<dbReference type="EMBL" id="FNZX01000009">
    <property type="protein sequence ID" value="SEK73588.1"/>
    <property type="molecule type" value="Genomic_DNA"/>
</dbReference>
<dbReference type="Gene3D" id="3.40.50.1000">
    <property type="entry name" value="HAD superfamily/HAD-like"/>
    <property type="match status" value="1"/>
</dbReference>
<keyword evidence="2" id="KW-1185">Reference proteome</keyword>
<dbReference type="InterPro" id="IPR050155">
    <property type="entry name" value="HAD-like_hydrolase_sf"/>
</dbReference>
<gene>
    <name evidence="1" type="ORF">SAMN02910377_01690</name>
</gene>
<accession>A0A1H7JG13</accession>
<dbReference type="AlphaFoldDB" id="A0A1H7JG13"/>
<proteinExistence type="predicted"/>
<protein>
    <submittedName>
        <fullName evidence="1">Phosphoglycolate phosphatase</fullName>
    </submittedName>
</protein>
<dbReference type="Pfam" id="PF13419">
    <property type="entry name" value="HAD_2"/>
    <property type="match status" value="1"/>
</dbReference>